<accession>A0ACB8U0A6</accession>
<proteinExistence type="predicted"/>
<keyword evidence="2" id="KW-1185">Reference proteome</keyword>
<dbReference type="EMBL" id="MU274916">
    <property type="protein sequence ID" value="KAI0087762.1"/>
    <property type="molecule type" value="Genomic_DNA"/>
</dbReference>
<evidence type="ECO:0000313" key="2">
    <source>
        <dbReference type="Proteomes" id="UP001055072"/>
    </source>
</evidence>
<evidence type="ECO:0000313" key="1">
    <source>
        <dbReference type="EMBL" id="KAI0087762.1"/>
    </source>
</evidence>
<sequence>MPSEENQAIRLVYQPVLRVAGEVIEGEVHLHFPSLMKDRVEEVHVKLRGSVYTKLTRQYGQTTQVRQQRVHLAMANISLWTMGNGVYPPPDSDVLKIPFTFTLPTRLYPSCEYGSYGAKIARIRYFVETVGKRPGIWRFNERLVRAFPVLPPSDLGAELREAFQRGWQGPWCKIVKENDIRRGVWGEHSHVQMTLTLPEVKTLPVFVPIPFTLTVITHSKSMKRDDKPSDEPIFPAPPQEPQEVDFFLESDVWIKAKSWDAIRHGDFTAQLGGLGPQKLSPIDPVRVEASEKVWIPVDEKSEKGRWMQEVTFKSSIRLSCAPSFSSETMMLSYKMKLKVDFPGIGNSLKAEIPVQIVSSMYPPGQRSWDGPPPEFDLPPNYFQGDWDEDTKDEKD</sequence>
<comment type="caution">
    <text evidence="1">The sequence shown here is derived from an EMBL/GenBank/DDBJ whole genome shotgun (WGS) entry which is preliminary data.</text>
</comment>
<name>A0ACB8U0A6_9APHY</name>
<gene>
    <name evidence="1" type="ORF">BDY19DRAFT_994657</name>
</gene>
<dbReference type="Proteomes" id="UP001055072">
    <property type="component" value="Unassembled WGS sequence"/>
</dbReference>
<organism evidence="1 2">
    <name type="scientific">Irpex rosettiformis</name>
    <dbReference type="NCBI Taxonomy" id="378272"/>
    <lineage>
        <taxon>Eukaryota</taxon>
        <taxon>Fungi</taxon>
        <taxon>Dikarya</taxon>
        <taxon>Basidiomycota</taxon>
        <taxon>Agaricomycotina</taxon>
        <taxon>Agaricomycetes</taxon>
        <taxon>Polyporales</taxon>
        <taxon>Irpicaceae</taxon>
        <taxon>Irpex</taxon>
    </lineage>
</organism>
<protein>
    <submittedName>
        <fullName evidence="1">Uncharacterized protein</fullName>
    </submittedName>
</protein>
<reference evidence="1" key="1">
    <citation type="journal article" date="2021" name="Environ. Microbiol.">
        <title>Gene family expansions and transcriptome signatures uncover fungal adaptations to wood decay.</title>
        <authorList>
            <person name="Hage H."/>
            <person name="Miyauchi S."/>
            <person name="Viragh M."/>
            <person name="Drula E."/>
            <person name="Min B."/>
            <person name="Chaduli D."/>
            <person name="Navarro D."/>
            <person name="Favel A."/>
            <person name="Norest M."/>
            <person name="Lesage-Meessen L."/>
            <person name="Balint B."/>
            <person name="Merenyi Z."/>
            <person name="de Eugenio L."/>
            <person name="Morin E."/>
            <person name="Martinez A.T."/>
            <person name="Baldrian P."/>
            <person name="Stursova M."/>
            <person name="Martinez M.J."/>
            <person name="Novotny C."/>
            <person name="Magnuson J.K."/>
            <person name="Spatafora J.W."/>
            <person name="Maurice S."/>
            <person name="Pangilinan J."/>
            <person name="Andreopoulos W."/>
            <person name="LaButti K."/>
            <person name="Hundley H."/>
            <person name="Na H."/>
            <person name="Kuo A."/>
            <person name="Barry K."/>
            <person name="Lipzen A."/>
            <person name="Henrissat B."/>
            <person name="Riley R."/>
            <person name="Ahrendt S."/>
            <person name="Nagy L.G."/>
            <person name="Grigoriev I.V."/>
            <person name="Martin F."/>
            <person name="Rosso M.N."/>
        </authorList>
    </citation>
    <scope>NUCLEOTIDE SEQUENCE</scope>
    <source>
        <strain evidence="1">CBS 384.51</strain>
    </source>
</reference>